<dbReference type="EMBL" id="KQ415275">
    <property type="protein sequence ID" value="KOC58660.1"/>
    <property type="molecule type" value="Genomic_DNA"/>
</dbReference>
<dbReference type="OrthoDB" id="7553592at2759"/>
<sequence>MSAAYASRFEAVFLCNHPKGPKMSFAVASRYMGKSVSFIKKWVKRYEDVKNVDDLPERGKRCSTSEKDDKAILRIFGKNPGCSLRKAKLLLAKKGVEVSLNPLHSYVHSQPPKPFYRSARMSALSHHSKELYESYTVCIHVSDFTFPIRTSMPKEPIHELLQCSIDWR</sequence>
<proteinExistence type="predicted"/>
<evidence type="ECO:0000313" key="3">
    <source>
        <dbReference type="Proteomes" id="UP000053825"/>
    </source>
</evidence>
<reference evidence="2 3" key="1">
    <citation type="submission" date="2015-07" db="EMBL/GenBank/DDBJ databases">
        <title>The genome of Habropoda laboriosa.</title>
        <authorList>
            <person name="Pan H."/>
            <person name="Kapheim K."/>
        </authorList>
    </citation>
    <scope>NUCLEOTIDE SEQUENCE [LARGE SCALE GENOMIC DNA]</scope>
    <source>
        <strain evidence="2">0110345459</strain>
    </source>
</reference>
<dbReference type="Proteomes" id="UP000053825">
    <property type="component" value="Unassembled WGS sequence"/>
</dbReference>
<evidence type="ECO:0000313" key="2">
    <source>
        <dbReference type="EMBL" id="KOC58660.1"/>
    </source>
</evidence>
<dbReference type="STRING" id="597456.A0A0L7QJB7"/>
<protein>
    <submittedName>
        <fullName evidence="2">Uncharacterized protein</fullName>
    </submittedName>
</protein>
<evidence type="ECO:0000256" key="1">
    <source>
        <dbReference type="ARBA" id="ARBA00004123"/>
    </source>
</evidence>
<name>A0A0L7QJB7_9HYME</name>
<organism evidence="2 3">
    <name type="scientific">Habropoda laboriosa</name>
    <dbReference type="NCBI Taxonomy" id="597456"/>
    <lineage>
        <taxon>Eukaryota</taxon>
        <taxon>Metazoa</taxon>
        <taxon>Ecdysozoa</taxon>
        <taxon>Arthropoda</taxon>
        <taxon>Hexapoda</taxon>
        <taxon>Insecta</taxon>
        <taxon>Pterygota</taxon>
        <taxon>Neoptera</taxon>
        <taxon>Endopterygota</taxon>
        <taxon>Hymenoptera</taxon>
        <taxon>Apocrita</taxon>
        <taxon>Aculeata</taxon>
        <taxon>Apoidea</taxon>
        <taxon>Anthophila</taxon>
        <taxon>Apidae</taxon>
        <taxon>Habropoda</taxon>
    </lineage>
</organism>
<keyword evidence="3" id="KW-1185">Reference proteome</keyword>
<dbReference type="GO" id="GO:0005634">
    <property type="term" value="C:nucleus"/>
    <property type="evidence" value="ECO:0007669"/>
    <property type="project" value="UniProtKB-SubCell"/>
</dbReference>
<dbReference type="AlphaFoldDB" id="A0A0L7QJB7"/>
<accession>A0A0L7QJB7</accession>
<dbReference type="InterPro" id="IPR009057">
    <property type="entry name" value="Homeodomain-like_sf"/>
</dbReference>
<dbReference type="SUPFAM" id="SSF46689">
    <property type="entry name" value="Homeodomain-like"/>
    <property type="match status" value="1"/>
</dbReference>
<comment type="subcellular location">
    <subcellularLocation>
        <location evidence="1">Nucleus</location>
    </subcellularLocation>
</comment>
<gene>
    <name evidence="2" type="ORF">WH47_05888</name>
</gene>